<reference evidence="2 3" key="1">
    <citation type="submission" date="2020-06" db="EMBL/GenBank/DDBJ databases">
        <authorList>
            <person name="Kim S.-J."/>
            <person name="Park S.-J."/>
        </authorList>
    </citation>
    <scope>NUCLEOTIDE SEQUENCE [LARGE SCALE GENOMIC DNA]</scope>
    <source>
        <strain evidence="2 3">SW-151</strain>
    </source>
</reference>
<dbReference type="EMBL" id="JABWMH010000004">
    <property type="protein sequence ID" value="NVD28799.1"/>
    <property type="molecule type" value="Genomic_DNA"/>
</dbReference>
<dbReference type="Proteomes" id="UP000652427">
    <property type="component" value="Unassembled WGS sequence"/>
</dbReference>
<keyword evidence="3" id="KW-1185">Reference proteome</keyword>
<evidence type="ECO:0000313" key="3">
    <source>
        <dbReference type="Proteomes" id="UP000652427"/>
    </source>
</evidence>
<evidence type="ECO:0000313" key="2">
    <source>
        <dbReference type="EMBL" id="NVD28799.1"/>
    </source>
</evidence>
<accession>A0ABX2N541</accession>
<dbReference type="RefSeq" id="WP_176280264.1">
    <property type="nucleotide sequence ID" value="NZ_JABWMH010000004.1"/>
</dbReference>
<gene>
    <name evidence="2" type="ORF">HUO14_12935</name>
</gene>
<feature type="signal peptide" evidence="1">
    <location>
        <begin position="1"/>
        <end position="23"/>
    </location>
</feature>
<name>A0ABX2N541_9SPHN</name>
<keyword evidence="1" id="KW-0732">Signal</keyword>
<proteinExistence type="predicted"/>
<evidence type="ECO:0000256" key="1">
    <source>
        <dbReference type="SAM" id="SignalP"/>
    </source>
</evidence>
<feature type="chain" id="PRO_5046404115" evidence="1">
    <location>
        <begin position="24"/>
        <end position="191"/>
    </location>
</feature>
<comment type="caution">
    <text evidence="2">The sequence shown here is derived from an EMBL/GenBank/DDBJ whole genome shotgun (WGS) entry which is preliminary data.</text>
</comment>
<organism evidence="2 3">
    <name type="scientific">Parasphingorhabdus flavimaris</name>
    <dbReference type="NCBI Taxonomy" id="266812"/>
    <lineage>
        <taxon>Bacteria</taxon>
        <taxon>Pseudomonadati</taxon>
        <taxon>Pseudomonadota</taxon>
        <taxon>Alphaproteobacteria</taxon>
        <taxon>Sphingomonadales</taxon>
        <taxon>Sphingomonadaceae</taxon>
        <taxon>Parasphingorhabdus</taxon>
    </lineage>
</organism>
<protein>
    <submittedName>
        <fullName evidence="2">Uncharacterized protein</fullName>
    </submittedName>
</protein>
<sequence>MHRLTLFLSLPLLLAASPPVTLSSNLLEISGAWAGAIGKLARIDASLIAQTSAHRAESDSCQSRGGKEMARALYSCLPLLEIFHAFEPMRLNVMTRECLRDPDSLVSKDFAIKSQRFFALTEGRRYPAADVAIVHTHLIRALVFESRQSREAAIAELDAAIDVIASTKIADPAFDIREALSERKALLAGLP</sequence>